<reference evidence="1 2" key="1">
    <citation type="journal article" date="2007" name="Genome Res.">
        <title>Genome characteristics of facultatively symbiotic Frankia sp. strains reflect host range and host plant biogeography.</title>
        <authorList>
            <person name="Normand P."/>
            <person name="Lapierre P."/>
            <person name="Tisa L.S."/>
            <person name="Gogarten J.P."/>
            <person name="Alloisio N."/>
            <person name="Bagnarol E."/>
            <person name="Bassi C.A."/>
            <person name="Berry A.M."/>
            <person name="Bickhart D.M."/>
            <person name="Choisne N."/>
            <person name="Couloux A."/>
            <person name="Cournoyer B."/>
            <person name="Cruveiller S."/>
            <person name="Daubin V."/>
            <person name="Demange N."/>
            <person name="Francino M.P."/>
            <person name="Goltsman E."/>
            <person name="Huang Y."/>
            <person name="Kopp O.R."/>
            <person name="Labarre L."/>
            <person name="Lapidus A."/>
            <person name="Lavire C."/>
            <person name="Marechal J."/>
            <person name="Martinez M."/>
            <person name="Mastronunzio J.E."/>
            <person name="Mullin B.C."/>
            <person name="Niemann J."/>
            <person name="Pujic P."/>
            <person name="Rawnsley T."/>
            <person name="Rouy Z."/>
            <person name="Schenowitz C."/>
            <person name="Sellstedt A."/>
            <person name="Tavares F."/>
            <person name="Tomkins J.P."/>
            <person name="Vallenet D."/>
            <person name="Valverde C."/>
            <person name="Wall L.G."/>
            <person name="Wang Y."/>
            <person name="Medigue C."/>
            <person name="Benson D.R."/>
        </authorList>
    </citation>
    <scope>NUCLEOTIDE SEQUENCE [LARGE SCALE GENOMIC DNA]</scope>
    <source>
        <strain evidence="2">DSM 45986 / CECT 9034 / ACN14a</strain>
    </source>
</reference>
<dbReference type="AntiFam" id="ANF00012">
    <property type="entry name" value="tRNA translation"/>
</dbReference>
<evidence type="ECO:0000313" key="1">
    <source>
        <dbReference type="EMBL" id="CAJ63899.1"/>
    </source>
</evidence>
<accession>Q0RF52</accession>
<organism evidence="1 2">
    <name type="scientific">Frankia alni (strain DSM 45986 / CECT 9034 / ACN14a)</name>
    <dbReference type="NCBI Taxonomy" id="326424"/>
    <lineage>
        <taxon>Bacteria</taxon>
        <taxon>Bacillati</taxon>
        <taxon>Actinomycetota</taxon>
        <taxon>Actinomycetes</taxon>
        <taxon>Frankiales</taxon>
        <taxon>Frankiaceae</taxon>
        <taxon>Frankia</taxon>
    </lineage>
</organism>
<gene>
    <name evidence="1" type="ordered locus">FRAAL5266</name>
</gene>
<evidence type="ECO:0000313" key="2">
    <source>
        <dbReference type="Proteomes" id="UP000000657"/>
    </source>
</evidence>
<keyword evidence="2" id="KW-1185">Reference proteome</keyword>
<protein>
    <submittedName>
        <fullName evidence="1">Uncharacterized protein</fullName>
    </submittedName>
</protein>
<dbReference type="HOGENOM" id="CLU_2897612_0_0_11"/>
<dbReference type="KEGG" id="fal:FRAAL5266"/>
<dbReference type="Proteomes" id="UP000000657">
    <property type="component" value="Chromosome"/>
</dbReference>
<dbReference type="EMBL" id="CT573213">
    <property type="protein sequence ID" value="CAJ63899.1"/>
    <property type="molecule type" value="Genomic_DNA"/>
</dbReference>
<proteinExistence type="predicted"/>
<name>Q0RF52_FRAAA</name>
<sequence length="62" mass="7104">MIQPESLWSAPQIFYGKSVDLINDQASDLRRCSRDRTRTYNLPVNSRLLCQLSYAGSDALRI</sequence>
<dbReference type="AlphaFoldDB" id="Q0RF52"/>